<dbReference type="EMBL" id="KJ019085">
    <property type="protein sequence ID" value="AIX27467.1"/>
    <property type="molecule type" value="Genomic_DNA"/>
</dbReference>
<evidence type="ECO:0000313" key="33">
    <source>
        <dbReference type="EMBL" id="AIX43465.1"/>
    </source>
</evidence>
<dbReference type="EMBL" id="KJ019143">
    <property type="protein sequence ID" value="AIX41473.1"/>
    <property type="molecule type" value="Genomic_DNA"/>
</dbReference>
<dbReference type="EMBL" id="KJ019097">
    <property type="protein sequence ID" value="AIX30593.1"/>
    <property type="molecule type" value="Genomic_DNA"/>
</dbReference>
<dbReference type="Proteomes" id="UP000185319">
    <property type="component" value="Segment"/>
</dbReference>
<evidence type="ECO:0000313" key="4">
    <source>
        <dbReference type="EMBL" id="AIX20291.1"/>
    </source>
</evidence>
<dbReference type="Proteomes" id="UP000185313">
    <property type="component" value="Segment"/>
</dbReference>
<organism evidence="2 38">
    <name type="scientific">Synechococcus phage ACG-2014f</name>
    <dbReference type="NCBI Taxonomy" id="1493511"/>
    <lineage>
        <taxon>Viruses</taxon>
        <taxon>Duplodnaviria</taxon>
        <taxon>Heunggongvirae</taxon>
        <taxon>Uroviricota</taxon>
        <taxon>Caudoviricetes</taxon>
        <taxon>Pantevenvirales</taxon>
        <taxon>Kyanoviridae</taxon>
        <taxon>Atlauavirus</taxon>
        <taxon>Atlauavirus tusconc8</taxon>
    </lineage>
</organism>
<dbReference type="Proteomes" id="UP000185325">
    <property type="component" value="Segment"/>
</dbReference>
<evidence type="ECO:0000313" key="2">
    <source>
        <dbReference type="EMBL" id="AIX16635.1"/>
    </source>
</evidence>
<dbReference type="EMBL" id="KJ019053">
    <property type="protein sequence ID" value="AIX20291.1"/>
    <property type="molecule type" value="Genomic_DNA"/>
</dbReference>
<dbReference type="Proteomes" id="UP000033001">
    <property type="component" value="Segment"/>
</dbReference>
<evidence type="ECO:0000313" key="28">
    <source>
        <dbReference type="EMBL" id="AIX41759.1"/>
    </source>
</evidence>
<evidence type="ECO:0000313" key="36">
    <source>
        <dbReference type="Proteomes" id="UP000033001"/>
    </source>
</evidence>
<dbReference type="EMBL" id="KJ019090">
    <property type="protein sequence ID" value="AIX28680.1"/>
    <property type="molecule type" value="Genomic_DNA"/>
</dbReference>
<dbReference type="Proteomes" id="UP000185290">
    <property type="component" value="Segment"/>
</dbReference>
<dbReference type="RefSeq" id="YP_009134328.1">
    <property type="nucleotide sequence ID" value="NC_026927.1"/>
</dbReference>
<evidence type="ECO:0000313" key="12">
    <source>
        <dbReference type="EMBL" id="AIX30302.1"/>
    </source>
</evidence>
<evidence type="ECO:0000313" key="5">
    <source>
        <dbReference type="EMBL" id="AIX23307.1"/>
    </source>
</evidence>
<dbReference type="Proteomes" id="UP000185299">
    <property type="component" value="Segment"/>
</dbReference>
<dbReference type="Proteomes" id="UP000185288">
    <property type="component" value="Segment"/>
</dbReference>
<dbReference type="Proteomes" id="UP000185286">
    <property type="component" value="Genome"/>
</dbReference>
<accession>A0A0E3EV88</accession>
<dbReference type="Proteomes" id="UP000185311">
    <property type="component" value="Segment"/>
</dbReference>
<evidence type="ECO:0000313" key="17">
    <source>
        <dbReference type="EMBL" id="AIX31743.1"/>
    </source>
</evidence>
<dbReference type="EMBL" id="KJ019102">
    <property type="protein sequence ID" value="AIX32029.1"/>
    <property type="molecule type" value="Genomic_DNA"/>
</dbReference>
<dbReference type="SUPFAM" id="SSF160719">
    <property type="entry name" value="gpW/gp25-like"/>
    <property type="match status" value="1"/>
</dbReference>
<evidence type="ECO:0000313" key="7">
    <source>
        <dbReference type="EMBL" id="AIX27754.1"/>
    </source>
</evidence>
<dbReference type="EMBL" id="KJ019148">
    <property type="protein sequence ID" value="AIX42891.1"/>
    <property type="molecule type" value="Genomic_DNA"/>
</dbReference>
<dbReference type="Proteomes" id="UP000185305">
    <property type="component" value="Segment"/>
</dbReference>
<dbReference type="Proteomes" id="UP000185316">
    <property type="component" value="Segment"/>
</dbReference>
<evidence type="ECO:0000313" key="14">
    <source>
        <dbReference type="EMBL" id="AIX30885.1"/>
    </source>
</evidence>
<evidence type="ECO:0000313" key="3">
    <source>
        <dbReference type="EMBL" id="AIX18413.1"/>
    </source>
</evidence>
<evidence type="ECO:0000313" key="27">
    <source>
        <dbReference type="EMBL" id="AIX41473.1"/>
    </source>
</evidence>
<dbReference type="EMBL" id="KJ019037">
    <property type="protein sequence ID" value="AIX16635.1"/>
    <property type="molecule type" value="Genomic_DNA"/>
</dbReference>
<dbReference type="EMBL" id="KJ019155">
    <property type="protein sequence ID" value="AIX44745.1"/>
    <property type="molecule type" value="Genomic_DNA"/>
</dbReference>
<dbReference type="EMBL" id="KJ019111">
    <property type="protein sequence ID" value="AIX34306.1"/>
    <property type="molecule type" value="Genomic_DNA"/>
</dbReference>
<dbReference type="EMBL" id="KJ019095">
    <property type="protein sequence ID" value="AIX30007.1"/>
    <property type="molecule type" value="Genomic_DNA"/>
</dbReference>
<dbReference type="Proteomes" id="UP000185309">
    <property type="component" value="Segment"/>
</dbReference>
<evidence type="ECO:0000313" key="13">
    <source>
        <dbReference type="EMBL" id="AIX30593.1"/>
    </source>
</evidence>
<dbReference type="EMBL" id="KJ019159">
    <property type="protein sequence ID" value="AIX45664.1"/>
    <property type="molecule type" value="Genomic_DNA"/>
</dbReference>
<dbReference type="Proteomes" id="UP000185318">
    <property type="component" value="Segment"/>
</dbReference>
<dbReference type="Gene3D" id="3.10.450.40">
    <property type="match status" value="1"/>
</dbReference>
<evidence type="ECO:0000313" key="38">
    <source>
        <dbReference type="Proteomes" id="UP000185318"/>
    </source>
</evidence>
<dbReference type="Proteomes" id="UP000185303">
    <property type="component" value="Segment"/>
</dbReference>
<dbReference type="EMBL" id="KJ019149">
    <property type="protein sequence ID" value="AIX43176.1"/>
    <property type="molecule type" value="Genomic_DNA"/>
</dbReference>
<evidence type="ECO:0000313" key="8">
    <source>
        <dbReference type="EMBL" id="AIX28680.1"/>
    </source>
</evidence>
<dbReference type="Proteomes" id="UP000185292">
    <property type="component" value="Segment"/>
</dbReference>
<dbReference type="Proteomes" id="UP000185294">
    <property type="component" value="Segment"/>
</dbReference>
<evidence type="ECO:0000313" key="37">
    <source>
        <dbReference type="Proteomes" id="UP000185286"/>
    </source>
</evidence>
<dbReference type="Proteomes" id="UP000185300">
    <property type="component" value="Segment"/>
</dbReference>
<evidence type="ECO:0000313" key="26">
    <source>
        <dbReference type="EMBL" id="AIX41189.1"/>
    </source>
</evidence>
<dbReference type="Proteomes" id="UP000185298">
    <property type="component" value="Segment"/>
</dbReference>
<evidence type="ECO:0000313" key="19">
    <source>
        <dbReference type="EMBL" id="AIX32313.1"/>
    </source>
</evidence>
<dbReference type="Proteomes" id="UP000185304">
    <property type="component" value="Segment"/>
</dbReference>
<dbReference type="EMBL" id="KJ019141">
    <property type="protein sequence ID" value="AIX40908.1"/>
    <property type="molecule type" value="Genomic_DNA"/>
</dbReference>
<dbReference type="Proteomes" id="UP000185289">
    <property type="component" value="Segment"/>
</dbReference>
<feature type="domain" description="IraD/Gp25-like" evidence="1">
    <location>
        <begin position="33"/>
        <end position="120"/>
    </location>
</feature>
<dbReference type="Proteomes" id="UP000185302">
    <property type="component" value="Segment"/>
</dbReference>
<dbReference type="Proteomes" id="UP000185296">
    <property type="component" value="Segment"/>
</dbReference>
<evidence type="ECO:0000313" key="35">
    <source>
        <dbReference type="EMBL" id="AIX45664.1"/>
    </source>
</evidence>
<evidence type="ECO:0000313" key="23">
    <source>
        <dbReference type="EMBL" id="AIX34306.1"/>
    </source>
</evidence>
<protein>
    <submittedName>
        <fullName evidence="2">Base plate wedge subunit</fullName>
    </submittedName>
</protein>
<dbReference type="Proteomes" id="UP000185324">
    <property type="component" value="Segment"/>
</dbReference>
<evidence type="ECO:0000313" key="6">
    <source>
        <dbReference type="EMBL" id="AIX27467.1"/>
    </source>
</evidence>
<dbReference type="Proteomes" id="UP000185287">
    <property type="component" value="Segment"/>
</dbReference>
<dbReference type="Proteomes" id="UP000185317">
    <property type="component" value="Segment"/>
</dbReference>
<dbReference type="EMBL" id="KJ019144">
    <property type="protein sequence ID" value="AIX41759.1"/>
    <property type="molecule type" value="Genomic_DNA"/>
</dbReference>
<dbReference type="EMBL" id="KJ019145">
    <property type="protein sequence ID" value="AIX42045.1"/>
    <property type="molecule type" value="Genomic_DNA"/>
</dbReference>
<evidence type="ECO:0000313" key="11">
    <source>
        <dbReference type="EMBL" id="AIX30007.1"/>
    </source>
</evidence>
<dbReference type="EMBL" id="KJ019093">
    <property type="protein sequence ID" value="AIX29508.1"/>
    <property type="molecule type" value="Genomic_DNA"/>
</dbReference>
<evidence type="ECO:0000313" key="16">
    <source>
        <dbReference type="EMBL" id="AIX31457.1"/>
    </source>
</evidence>
<dbReference type="Proteomes" id="UP000185293">
    <property type="component" value="Segment"/>
</dbReference>
<gene>
    <name evidence="25" type="ORF">Syn7803C10_110</name>
    <name evidence="26" type="ORF">Syn7803C11_108</name>
    <name evidence="27" type="ORF">Syn7803C12_111</name>
    <name evidence="28" type="ORF">Syn7803C14_108</name>
    <name evidence="29" type="ORF">Syn7803C15_114</name>
    <name evidence="30" type="ORF">Syn7803C17_111</name>
    <name evidence="31" type="ORF">Syn7803C19_103</name>
    <name evidence="32" type="ORF">Syn7803C21_111</name>
    <name evidence="33" type="ORF">Syn7803C22_115</name>
    <name evidence="34" type="ORF">Syn7803C29_108</name>
    <name evidence="35" type="ORF">Syn7803C34_113</name>
    <name evidence="2" type="ORF">Syn7803C58_110</name>
    <name evidence="3" type="ORF">Syn7803C6_114</name>
    <name evidence="4" type="ORF">Syn7803C80_114</name>
    <name evidence="5" type="ORF">Syn7803C9_117</name>
    <name evidence="6" type="ORF">Syn7803US13_107</name>
    <name evidence="7" type="ORF">Syn7803US17_113</name>
    <name evidence="8" type="ORF">Syn7803US24_113</name>
    <name evidence="9" type="ORF">Syn7803US2_113</name>
    <name evidence="10" type="ORF">Syn7803US30_112</name>
    <name evidence="11" type="ORF">Syn7803US34_112</name>
    <name evidence="12" type="ORF">Syn7803US36_114</name>
    <name evidence="13" type="ORF">Syn7803US37_116</name>
    <name evidence="14" type="ORF">Syn7803US39_114</name>
    <name evidence="15" type="ORF">Syn7803US3_114</name>
    <name evidence="16" type="ORF">Syn7803US40_113</name>
    <name evidence="17" type="ORF">Syn7803US42_115</name>
    <name evidence="18" type="ORF">Syn7803US43_112</name>
    <name evidence="19" type="ORF">Syn7803US44_113</name>
    <name evidence="20" type="ORF">Syn7803US4_110</name>
    <name evidence="21" type="ORF">Syn7803US50_113</name>
    <name evidence="22" type="ORF">Syn7803US52_109</name>
    <name evidence="23" type="ORF">Syn7803US57_108</name>
    <name evidence="24" type="ORF">Syn7803US7_108</name>
</gene>
<evidence type="ECO:0000313" key="30">
    <source>
        <dbReference type="EMBL" id="AIX42615.1"/>
    </source>
</evidence>
<evidence type="ECO:0000313" key="31">
    <source>
        <dbReference type="EMBL" id="AIX42891.1"/>
    </source>
</evidence>
<dbReference type="EMBL" id="KJ019066">
    <property type="protein sequence ID" value="AIX23307.1"/>
    <property type="molecule type" value="Genomic_DNA"/>
</dbReference>
<sequence>MAEVTRISRAFKDISLSFKPHPVTGDISVLKNERAINKSVQNIVETIPGEKFFNPNFGSDVRSMLFELVDFGSSALIEDQILTSINNYEPRVNKVKVSVDPRPDTNEFEVTVNYEIIGQPFPSQTFTFILEATR</sequence>
<dbReference type="Proteomes" id="UP000185297">
    <property type="component" value="Segment"/>
</dbReference>
<dbReference type="EMBL" id="KJ019107">
    <property type="protein sequence ID" value="AIX33381.1"/>
    <property type="molecule type" value="Genomic_DNA"/>
</dbReference>
<dbReference type="Proteomes" id="UP000185322">
    <property type="component" value="Segment"/>
</dbReference>
<dbReference type="EMBL" id="KJ019103">
    <property type="protein sequence ID" value="AIX32313.1"/>
    <property type="molecule type" value="Genomic_DNA"/>
</dbReference>
<evidence type="ECO:0000313" key="21">
    <source>
        <dbReference type="EMBL" id="AIX33097.1"/>
    </source>
</evidence>
<dbReference type="EMBL" id="KJ019106">
    <property type="protein sequence ID" value="AIX33097.1"/>
    <property type="molecule type" value="Genomic_DNA"/>
</dbReference>
<dbReference type="EMBL" id="KJ019150">
    <property type="protein sequence ID" value="AIX43465.1"/>
    <property type="molecule type" value="Genomic_DNA"/>
</dbReference>
<dbReference type="EMBL" id="KJ019123">
    <property type="protein sequence ID" value="AIX36954.1"/>
    <property type="molecule type" value="Genomic_DNA"/>
</dbReference>
<dbReference type="EMBL" id="KJ019105">
    <property type="protein sequence ID" value="AIX32811.1"/>
    <property type="molecule type" value="Genomic_DNA"/>
</dbReference>
<dbReference type="EMBL" id="KJ019099">
    <property type="protein sequence ID" value="AIX31171.1"/>
    <property type="molecule type" value="Genomic_DNA"/>
</dbReference>
<name>A0A0E3EV88_9CAUD</name>
<dbReference type="Proteomes" id="UP000185314">
    <property type="component" value="Segment"/>
</dbReference>
<dbReference type="EMBL" id="KJ019098">
    <property type="protein sequence ID" value="AIX30885.1"/>
    <property type="molecule type" value="Genomic_DNA"/>
</dbReference>
<dbReference type="EMBL" id="KJ019101">
    <property type="protein sequence ID" value="AIX31743.1"/>
    <property type="molecule type" value="Genomic_DNA"/>
</dbReference>
<dbReference type="EMBL" id="KJ019045">
    <property type="protein sequence ID" value="AIX18413.1"/>
    <property type="molecule type" value="Genomic_DNA"/>
</dbReference>
<evidence type="ECO:0000313" key="18">
    <source>
        <dbReference type="EMBL" id="AIX32029.1"/>
    </source>
</evidence>
<dbReference type="EMBL" id="KJ019096">
    <property type="protein sequence ID" value="AIX30302.1"/>
    <property type="molecule type" value="Genomic_DNA"/>
</dbReference>
<proteinExistence type="predicted"/>
<evidence type="ECO:0000313" key="20">
    <source>
        <dbReference type="EMBL" id="AIX32811.1"/>
    </source>
</evidence>
<evidence type="ECO:0000313" key="24">
    <source>
        <dbReference type="EMBL" id="AIX36954.1"/>
    </source>
</evidence>
<evidence type="ECO:0000313" key="29">
    <source>
        <dbReference type="EMBL" id="AIX42045.1"/>
    </source>
</evidence>
<dbReference type="Pfam" id="PF04965">
    <property type="entry name" value="GPW_gp25"/>
    <property type="match status" value="1"/>
</dbReference>
<dbReference type="EMBL" id="KJ019100">
    <property type="protein sequence ID" value="AIX31457.1"/>
    <property type="molecule type" value="Genomic_DNA"/>
</dbReference>
<evidence type="ECO:0000313" key="22">
    <source>
        <dbReference type="EMBL" id="AIX33381.1"/>
    </source>
</evidence>
<dbReference type="Proteomes" id="UP000185312">
    <property type="component" value="Segment"/>
</dbReference>
<evidence type="ECO:0000313" key="10">
    <source>
        <dbReference type="EMBL" id="AIX29508.1"/>
    </source>
</evidence>
<evidence type="ECO:0000313" key="32">
    <source>
        <dbReference type="EMBL" id="AIX43176.1"/>
    </source>
</evidence>
<dbReference type="EMBL" id="KJ019086">
    <property type="protein sequence ID" value="AIX27754.1"/>
    <property type="molecule type" value="Genomic_DNA"/>
</dbReference>
<dbReference type="EMBL" id="KJ019142">
    <property type="protein sequence ID" value="AIX41189.1"/>
    <property type="molecule type" value="Genomic_DNA"/>
</dbReference>
<dbReference type="Proteomes" id="UP000185308">
    <property type="component" value="Segment"/>
</dbReference>
<dbReference type="Proteomes" id="UP000185291">
    <property type="component" value="Segment"/>
</dbReference>
<dbReference type="EMBL" id="KJ019092">
    <property type="protein sequence ID" value="AIX29224.1"/>
    <property type="molecule type" value="Genomic_DNA"/>
</dbReference>
<dbReference type="Proteomes" id="UP000185310">
    <property type="component" value="Segment"/>
</dbReference>
<dbReference type="KEGG" id="vg:24171967"/>
<dbReference type="Proteomes" id="UP000185301">
    <property type="component" value="Segment"/>
</dbReference>
<evidence type="ECO:0000313" key="9">
    <source>
        <dbReference type="EMBL" id="AIX29224.1"/>
    </source>
</evidence>
<dbReference type="EMBL" id="KJ019147">
    <property type="protein sequence ID" value="AIX42615.1"/>
    <property type="molecule type" value="Genomic_DNA"/>
</dbReference>
<evidence type="ECO:0000313" key="34">
    <source>
        <dbReference type="EMBL" id="AIX44745.1"/>
    </source>
</evidence>
<evidence type="ECO:0000313" key="25">
    <source>
        <dbReference type="EMBL" id="AIX40908.1"/>
    </source>
</evidence>
<dbReference type="InterPro" id="IPR007048">
    <property type="entry name" value="IraD/Gp25-like"/>
</dbReference>
<evidence type="ECO:0000313" key="15">
    <source>
        <dbReference type="EMBL" id="AIX31171.1"/>
    </source>
</evidence>
<reference evidence="36 37" key="1">
    <citation type="submission" date="2013-12" db="EMBL/GenBank/DDBJ databases">
        <title>Ecological redundancy of diverse viral populations within a natural community.</title>
        <authorList>
            <person name="Gregory A.C."/>
            <person name="LaButti K."/>
            <person name="Copeland A."/>
            <person name="Woyke T."/>
            <person name="Sullivan M.B."/>
        </authorList>
    </citation>
    <scope>NUCLEOTIDE SEQUENCE [LARGE SCALE GENOMIC DNA]</scope>
    <source>
        <strain evidence="25">Syn7803C10</strain>
        <strain evidence="26">Syn7803C11</strain>
        <strain evidence="27">Syn7803C12</strain>
        <strain evidence="28">Syn7803C14</strain>
        <strain evidence="29">Syn7803C15</strain>
        <strain evidence="30">Syn7803C17</strain>
        <strain evidence="31">Syn7803C19</strain>
        <strain evidence="32">Syn7803C21</strain>
        <strain evidence="33">Syn7803C22</strain>
        <strain evidence="34">Syn7803C29</strain>
        <strain evidence="35">Syn7803C34</strain>
        <strain evidence="2">Syn7803C58</strain>
        <strain evidence="3">Syn7803C6</strain>
        <strain evidence="4">Syn7803C80</strain>
        <strain evidence="5">Syn7803C9</strain>
        <strain evidence="6">Syn7803US13</strain>
        <strain evidence="7">Syn7803US17</strain>
        <strain evidence="9">Syn7803US2</strain>
        <strain evidence="8">Syn7803US24</strain>
        <strain evidence="15">Syn7803US3</strain>
        <strain evidence="10">Syn7803US30</strain>
        <strain evidence="11">Syn7803US34</strain>
        <strain evidence="12">Syn7803US36</strain>
        <strain evidence="13">Syn7803US37</strain>
        <strain evidence="14">Syn7803US39</strain>
        <strain evidence="20">Syn7803US4</strain>
        <strain evidence="16">Syn7803US40</strain>
        <strain evidence="17">Syn7803US42</strain>
        <strain evidence="18">Syn7803US43</strain>
        <strain evidence="19">Syn7803US44</strain>
        <strain evidence="21">Syn7803US50</strain>
        <strain evidence="22">Syn7803US52</strain>
        <strain evidence="23">Syn7803US57</strain>
        <strain evidence="24">Syn7803US7</strain>
    </source>
</reference>
<evidence type="ECO:0000259" key="1">
    <source>
        <dbReference type="Pfam" id="PF04965"/>
    </source>
</evidence>